<evidence type="ECO:0000313" key="1">
    <source>
        <dbReference type="EMBL" id="EWZ45426.1"/>
    </source>
</evidence>
<reference evidence="1" key="1">
    <citation type="submission" date="2011-06" db="EMBL/GenBank/DDBJ databases">
        <title>The Genome Sequence of Fusarium oxysporum Fo47.</title>
        <authorList>
            <consortium name="The Broad Institute Genome Sequencing Platform"/>
            <person name="Ma L.-J."/>
            <person name="Gale L.R."/>
            <person name="Schwartz D.C."/>
            <person name="Zhou S."/>
            <person name="Corby-Kistler H."/>
            <person name="Young S.K."/>
            <person name="Zeng Q."/>
            <person name="Gargeya S."/>
            <person name="Fitzgerald M."/>
            <person name="Haas B."/>
            <person name="Abouelleil A."/>
            <person name="Alvarado L."/>
            <person name="Arachchi H.M."/>
            <person name="Berlin A."/>
            <person name="Brown A."/>
            <person name="Chapman S.B."/>
            <person name="Chen Z."/>
            <person name="Dunbar C."/>
            <person name="Freedman E."/>
            <person name="Gearin G."/>
            <person name="Gellesch M."/>
            <person name="Goldberg J."/>
            <person name="Griggs A."/>
            <person name="Gujja S."/>
            <person name="Heiman D."/>
            <person name="Howarth C."/>
            <person name="Larson L."/>
            <person name="Lui A."/>
            <person name="MacDonald P.J.P."/>
            <person name="Mehta T."/>
            <person name="Montmayeur A."/>
            <person name="Murphy C."/>
            <person name="Neiman D."/>
            <person name="Pearson M."/>
            <person name="Priest M."/>
            <person name="Roberts A."/>
            <person name="Saif S."/>
            <person name="Shea T."/>
            <person name="Shenoy N."/>
            <person name="Sisk P."/>
            <person name="Stolte C."/>
            <person name="Sykes S."/>
            <person name="Wortman J."/>
            <person name="Nusbaum C."/>
            <person name="Birren B."/>
        </authorList>
    </citation>
    <scope>NUCLEOTIDE SEQUENCE [LARGE SCALE GENOMIC DNA]</scope>
    <source>
        <strain evidence="1">Fo47</strain>
    </source>
</reference>
<gene>
    <name evidence="1" type="ORF">FOZG_05744</name>
</gene>
<organism evidence="1">
    <name type="scientific">Fusarium oxysporum Fo47</name>
    <dbReference type="NCBI Taxonomy" id="660027"/>
    <lineage>
        <taxon>Eukaryota</taxon>
        <taxon>Fungi</taxon>
        <taxon>Dikarya</taxon>
        <taxon>Ascomycota</taxon>
        <taxon>Pezizomycotina</taxon>
        <taxon>Sordariomycetes</taxon>
        <taxon>Hypocreomycetidae</taxon>
        <taxon>Hypocreales</taxon>
        <taxon>Nectriaceae</taxon>
        <taxon>Fusarium</taxon>
        <taxon>Fusarium oxysporum species complex</taxon>
    </lineage>
</organism>
<dbReference type="Proteomes" id="UP000030766">
    <property type="component" value="Unassembled WGS sequence"/>
</dbReference>
<dbReference type="AlphaFoldDB" id="W9KLZ7"/>
<dbReference type="HOGENOM" id="CLU_1165854_0_0_1"/>
<dbReference type="VEuPathDB" id="FungiDB:FOZG_05744"/>
<sequence length="239" mass="26540">MNHLITDAIRELLHTTSINTIIRKNELQSTVKLIESTDICEGVCQQHQLLPLVTTRGLYEPKARRGSNDEACLPRVEATEYDKPILAGVSLRHVSSSRGKIEKRQLQPTYGSKMSESRPVSSINAIAPTDNGNSNWQENKNKAYSYCKSTSSSYRPLIIMCVLTCTKYDCAQCQRAISGTEQLKECPESSQGIKCETTNECITENVSADQCEVCEMRRIEAEVAAAAEEEEEAKKANAT</sequence>
<proteinExistence type="predicted"/>
<dbReference type="EMBL" id="JH717898">
    <property type="protein sequence ID" value="EWZ45427.1"/>
    <property type="molecule type" value="Genomic_DNA"/>
</dbReference>
<protein>
    <submittedName>
        <fullName evidence="1">Uncharacterized protein</fullName>
    </submittedName>
</protein>
<dbReference type="EMBL" id="JH717898">
    <property type="protein sequence ID" value="EWZ45426.1"/>
    <property type="molecule type" value="Genomic_DNA"/>
</dbReference>
<reference evidence="1" key="2">
    <citation type="submission" date="2012-06" db="EMBL/GenBank/DDBJ databases">
        <title>Annotation of the Genome Sequence of Fusarium oxysporum Fo47.</title>
        <authorList>
            <consortium name="The Broad Institute Genomics Platform"/>
            <person name="Ma L.-J."/>
            <person name="Corby-Kistler H."/>
            <person name="Broz K."/>
            <person name="Gale L.R."/>
            <person name="Jonkers W."/>
            <person name="O'Donnell K."/>
            <person name="Ploetz R."/>
            <person name="Steinberg C."/>
            <person name="Schwartz D.C."/>
            <person name="VanEtten H."/>
            <person name="Zhou S."/>
            <person name="Young S.K."/>
            <person name="Zeng Q."/>
            <person name="Gargeya S."/>
            <person name="Fitzgerald M."/>
            <person name="Abouelleil A."/>
            <person name="Alvarado L."/>
            <person name="Chapman S.B."/>
            <person name="Gainer-Dewar J."/>
            <person name="Goldberg J."/>
            <person name="Griggs A."/>
            <person name="Gujja S."/>
            <person name="Hansen M."/>
            <person name="Howarth C."/>
            <person name="Imamovic A."/>
            <person name="Ireland A."/>
            <person name="Larimer J."/>
            <person name="McCowan C."/>
            <person name="Murphy C."/>
            <person name="Pearson M."/>
            <person name="Poon T.W."/>
            <person name="Priest M."/>
            <person name="Roberts A."/>
            <person name="Saif S."/>
            <person name="Shea T."/>
            <person name="Sykes S."/>
            <person name="Wortman J."/>
            <person name="Nusbaum C."/>
            <person name="Birren B."/>
        </authorList>
    </citation>
    <scope>NUCLEOTIDE SEQUENCE</scope>
    <source>
        <strain evidence="1">Fo47</strain>
    </source>
</reference>
<dbReference type="EMBL" id="JH717898">
    <property type="protein sequence ID" value="EWZ45425.1"/>
    <property type="molecule type" value="Genomic_DNA"/>
</dbReference>
<name>W9KLZ7_FUSOX</name>
<accession>W9KLZ7</accession>